<evidence type="ECO:0000256" key="2">
    <source>
        <dbReference type="ARBA" id="ARBA00022776"/>
    </source>
</evidence>
<comment type="caution">
    <text evidence="7">The sequence shown here is derived from an EMBL/GenBank/DDBJ whole genome shotgun (WGS) entry which is preliminary data.</text>
</comment>
<organism evidence="7 8">
    <name type="scientific">Cucumis melo var. makuwa</name>
    <name type="common">Oriental melon</name>
    <dbReference type="NCBI Taxonomy" id="1194695"/>
    <lineage>
        <taxon>Eukaryota</taxon>
        <taxon>Viridiplantae</taxon>
        <taxon>Streptophyta</taxon>
        <taxon>Embryophyta</taxon>
        <taxon>Tracheophyta</taxon>
        <taxon>Spermatophyta</taxon>
        <taxon>Magnoliopsida</taxon>
        <taxon>eudicotyledons</taxon>
        <taxon>Gunneridae</taxon>
        <taxon>Pentapetalae</taxon>
        <taxon>rosids</taxon>
        <taxon>fabids</taxon>
        <taxon>Cucurbitales</taxon>
        <taxon>Cucurbitaceae</taxon>
        <taxon>Benincaseae</taxon>
        <taxon>Cucumis</taxon>
    </lineage>
</organism>
<dbReference type="GO" id="GO:0005680">
    <property type="term" value="C:anaphase-promoting complex"/>
    <property type="evidence" value="ECO:0007669"/>
    <property type="project" value="InterPro"/>
</dbReference>
<evidence type="ECO:0000313" key="7">
    <source>
        <dbReference type="EMBL" id="TYK05458.1"/>
    </source>
</evidence>
<keyword evidence="3" id="KW-0833">Ubl conjugation pathway</keyword>
<gene>
    <name evidence="7" type="ORF">E5676_scaffold83G001620</name>
</gene>
<dbReference type="Pfam" id="PF12894">
    <property type="entry name" value="ANAPC4_WD40"/>
    <property type="match status" value="1"/>
</dbReference>
<evidence type="ECO:0000313" key="8">
    <source>
        <dbReference type="Proteomes" id="UP000321947"/>
    </source>
</evidence>
<reference evidence="7 8" key="1">
    <citation type="submission" date="2019-08" db="EMBL/GenBank/DDBJ databases">
        <title>Draft genome sequences of two oriental melons (Cucumis melo L. var makuwa).</title>
        <authorList>
            <person name="Kwon S.-Y."/>
        </authorList>
    </citation>
    <scope>NUCLEOTIDE SEQUENCE [LARGE SCALE GENOMIC DNA]</scope>
    <source>
        <strain evidence="8">cv. Chang Bougi</strain>
        <tissue evidence="7">Leaf</tissue>
    </source>
</reference>
<evidence type="ECO:0000256" key="4">
    <source>
        <dbReference type="ARBA" id="ARBA00023306"/>
    </source>
</evidence>
<keyword evidence="2" id="KW-0498">Mitosis</keyword>
<accession>A0A5D3C2N0</accession>
<protein>
    <submittedName>
        <fullName evidence="7">Anaphase-promoting complex subunit 4</fullName>
    </submittedName>
</protein>
<proteinExistence type="predicted"/>
<dbReference type="PANTHER" id="PTHR13260:SF0">
    <property type="entry name" value="ANAPHASE-PROMOTING COMPLEX SUBUNIT 4"/>
    <property type="match status" value="1"/>
</dbReference>
<feature type="domain" description="Anaphase-promoting complex subunit 4-like WD40" evidence="6">
    <location>
        <begin position="69"/>
        <end position="115"/>
    </location>
</feature>
<dbReference type="InterPro" id="IPR036322">
    <property type="entry name" value="WD40_repeat_dom_sf"/>
</dbReference>
<dbReference type="InterPro" id="IPR024977">
    <property type="entry name" value="Apc4-like_WD40_dom"/>
</dbReference>
<feature type="region of interest" description="Disordered" evidence="5">
    <location>
        <begin position="1"/>
        <end position="27"/>
    </location>
</feature>
<dbReference type="Gene3D" id="2.130.10.10">
    <property type="entry name" value="YVTN repeat-like/Quinoprotein amine dehydrogenase"/>
    <property type="match status" value="1"/>
</dbReference>
<name>A0A5D3C2N0_CUCMM</name>
<keyword evidence="4" id="KW-0131">Cell cycle</keyword>
<dbReference type="Proteomes" id="UP000321947">
    <property type="component" value="Unassembled WGS sequence"/>
</dbReference>
<dbReference type="PANTHER" id="PTHR13260">
    <property type="entry name" value="ANAPHASE PROMOTING COMPLEX SUBUNIT 4 APC4"/>
    <property type="match status" value="1"/>
</dbReference>
<dbReference type="EMBL" id="SSTD01013865">
    <property type="protein sequence ID" value="TYK05458.1"/>
    <property type="molecule type" value="Genomic_DNA"/>
</dbReference>
<keyword evidence="1" id="KW-0132">Cell division</keyword>
<dbReference type="GO" id="GO:0051301">
    <property type="term" value="P:cell division"/>
    <property type="evidence" value="ECO:0007669"/>
    <property type="project" value="UniProtKB-KW"/>
</dbReference>
<dbReference type="GO" id="GO:0070979">
    <property type="term" value="P:protein K11-linked ubiquitination"/>
    <property type="evidence" value="ECO:0007669"/>
    <property type="project" value="TreeGrafter"/>
</dbReference>
<evidence type="ECO:0000256" key="3">
    <source>
        <dbReference type="ARBA" id="ARBA00022786"/>
    </source>
</evidence>
<dbReference type="InterPro" id="IPR024789">
    <property type="entry name" value="APC4"/>
</dbReference>
<dbReference type="SUPFAM" id="SSF50978">
    <property type="entry name" value="WD40 repeat-like"/>
    <property type="match status" value="1"/>
</dbReference>
<evidence type="ECO:0000256" key="5">
    <source>
        <dbReference type="SAM" id="MobiDB-lite"/>
    </source>
</evidence>
<dbReference type="InterPro" id="IPR015943">
    <property type="entry name" value="WD40/YVTN_repeat-like_dom_sf"/>
</dbReference>
<sequence length="195" mass="21311">MVTHGGDGRSTASHSGERRLTTTHDANGLATLERLHANGSTRTSGCDPLQRGSRDVDFLVLKLGDVDLGEGRSIKSLCWRPDGKVIAVGLEDGTILLHDVENGKLLRSLKSHEVVWTKMKSSQLMKIALAVFSLLLLQFLECLDLFLEILVALTTLKTHLRSCQILHISGLTSCAVVTKKEASVSAYLAFFQLEK</sequence>
<evidence type="ECO:0000259" key="6">
    <source>
        <dbReference type="Pfam" id="PF12894"/>
    </source>
</evidence>
<dbReference type="GO" id="GO:0031145">
    <property type="term" value="P:anaphase-promoting complex-dependent catabolic process"/>
    <property type="evidence" value="ECO:0007669"/>
    <property type="project" value="InterPro"/>
</dbReference>
<dbReference type="AlphaFoldDB" id="A0A5D3C2N0"/>
<dbReference type="GO" id="GO:0034399">
    <property type="term" value="C:nuclear periphery"/>
    <property type="evidence" value="ECO:0007669"/>
    <property type="project" value="TreeGrafter"/>
</dbReference>
<evidence type="ECO:0000256" key="1">
    <source>
        <dbReference type="ARBA" id="ARBA00022618"/>
    </source>
</evidence>